<dbReference type="Gene3D" id="3.40.50.11980">
    <property type="match status" value="1"/>
</dbReference>
<dbReference type="STRING" id="1561998.A0A1I7SXV8"/>
<dbReference type="FunFam" id="3.40.50.11980:FF:000001">
    <property type="entry name" value="ZC3H12A isoform 1"/>
    <property type="match status" value="1"/>
</dbReference>
<evidence type="ECO:0000313" key="3">
    <source>
        <dbReference type="WBParaSite" id="Csp11.Scaffold183.g664.t2"/>
    </source>
</evidence>
<dbReference type="InterPro" id="IPR051101">
    <property type="entry name" value="ZC3H12/N4BP1_RNase_Reg"/>
</dbReference>
<dbReference type="Pfam" id="PF11977">
    <property type="entry name" value="RNase_Zc3h12a"/>
    <property type="match status" value="1"/>
</dbReference>
<dbReference type="GO" id="GO:0003729">
    <property type="term" value="F:mRNA binding"/>
    <property type="evidence" value="ECO:0007669"/>
    <property type="project" value="TreeGrafter"/>
</dbReference>
<dbReference type="InterPro" id="IPR021869">
    <property type="entry name" value="RNase_Zc3h12_NYN"/>
</dbReference>
<protein>
    <submittedName>
        <fullName evidence="3">RNase_Zc3h12a domain-containing protein</fullName>
    </submittedName>
</protein>
<accession>A0A1I7SXV8</accession>
<dbReference type="PANTHER" id="PTHR12876">
    <property type="entry name" value="N4BP1-RELATED"/>
    <property type="match status" value="1"/>
</dbReference>
<dbReference type="GO" id="GO:0004521">
    <property type="term" value="F:RNA endonuclease activity"/>
    <property type="evidence" value="ECO:0007669"/>
    <property type="project" value="TreeGrafter"/>
</dbReference>
<evidence type="ECO:0000259" key="1">
    <source>
        <dbReference type="Pfam" id="PF11977"/>
    </source>
</evidence>
<proteinExistence type="predicted"/>
<keyword evidence="2" id="KW-1185">Reference proteome</keyword>
<dbReference type="WBParaSite" id="Csp11.Scaffold183.g664.t2">
    <property type="protein sequence ID" value="Csp11.Scaffold183.g664.t2"/>
    <property type="gene ID" value="Csp11.Scaffold183.g664"/>
</dbReference>
<sequence>TRPQRSILLCRSPRVSPLFLERGHPEVLIFIPQYRREQPRSDSPITDQHILQEIERHIIYTPSRNVNGRRVVCHDDRYILRTAELKDAVIVSNDEYRDLTRENPAWRKIVEDRLLMFTFVEDKLILIISHEGQSQTLC</sequence>
<organism evidence="2 3">
    <name type="scientific">Caenorhabditis tropicalis</name>
    <dbReference type="NCBI Taxonomy" id="1561998"/>
    <lineage>
        <taxon>Eukaryota</taxon>
        <taxon>Metazoa</taxon>
        <taxon>Ecdysozoa</taxon>
        <taxon>Nematoda</taxon>
        <taxon>Chromadorea</taxon>
        <taxon>Rhabditida</taxon>
        <taxon>Rhabditina</taxon>
        <taxon>Rhabditomorpha</taxon>
        <taxon>Rhabditoidea</taxon>
        <taxon>Rhabditidae</taxon>
        <taxon>Peloderinae</taxon>
        <taxon>Caenorhabditis</taxon>
    </lineage>
</organism>
<evidence type="ECO:0000313" key="2">
    <source>
        <dbReference type="Proteomes" id="UP000095282"/>
    </source>
</evidence>
<dbReference type="GO" id="GO:0005634">
    <property type="term" value="C:nucleus"/>
    <property type="evidence" value="ECO:0007669"/>
    <property type="project" value="TreeGrafter"/>
</dbReference>
<dbReference type="AlphaFoldDB" id="A0A1I7SXV8"/>
<dbReference type="PANTHER" id="PTHR12876:SF37">
    <property type="entry name" value="ENDORIBONUCLEASE REGE-1-RELATED"/>
    <property type="match status" value="1"/>
</dbReference>
<reference evidence="3" key="1">
    <citation type="submission" date="2016-11" db="UniProtKB">
        <authorList>
            <consortium name="WormBaseParasite"/>
        </authorList>
    </citation>
    <scope>IDENTIFICATION</scope>
</reference>
<name>A0A1I7SXV8_9PELO</name>
<dbReference type="Proteomes" id="UP000095282">
    <property type="component" value="Unplaced"/>
</dbReference>
<dbReference type="GO" id="GO:0036464">
    <property type="term" value="C:cytoplasmic ribonucleoprotein granule"/>
    <property type="evidence" value="ECO:0007669"/>
    <property type="project" value="TreeGrafter"/>
</dbReference>
<feature type="domain" description="RNase NYN" evidence="1">
    <location>
        <begin position="19"/>
        <end position="126"/>
    </location>
</feature>